<evidence type="ECO:0000313" key="4">
    <source>
        <dbReference type="Proteomes" id="UP000078544"/>
    </source>
</evidence>
<evidence type="ECO:0000256" key="2">
    <source>
        <dbReference type="SAM" id="SignalP"/>
    </source>
</evidence>
<keyword evidence="1" id="KW-0472">Membrane</keyword>
<dbReference type="Proteomes" id="UP000078544">
    <property type="component" value="Unassembled WGS sequence"/>
</dbReference>
<keyword evidence="1" id="KW-0812">Transmembrane</keyword>
<organism evidence="3 4">
    <name type="scientific">Moelleriella libera RCEF 2490</name>
    <dbReference type="NCBI Taxonomy" id="1081109"/>
    <lineage>
        <taxon>Eukaryota</taxon>
        <taxon>Fungi</taxon>
        <taxon>Dikarya</taxon>
        <taxon>Ascomycota</taxon>
        <taxon>Pezizomycotina</taxon>
        <taxon>Sordariomycetes</taxon>
        <taxon>Hypocreomycetidae</taxon>
        <taxon>Hypocreales</taxon>
        <taxon>Clavicipitaceae</taxon>
        <taxon>Moelleriella</taxon>
    </lineage>
</organism>
<feature type="transmembrane region" description="Helical" evidence="1">
    <location>
        <begin position="44"/>
        <end position="63"/>
    </location>
</feature>
<name>A0A168E2T7_9HYPO</name>
<keyword evidence="1" id="KW-1133">Transmembrane helix</keyword>
<gene>
    <name evidence="3" type="ORF">AAL_02876</name>
</gene>
<keyword evidence="4" id="KW-1185">Reference proteome</keyword>
<feature type="signal peptide" evidence="2">
    <location>
        <begin position="1"/>
        <end position="20"/>
    </location>
</feature>
<reference evidence="3 4" key="1">
    <citation type="journal article" date="2016" name="Genome Biol. Evol.">
        <title>Divergent and convergent evolution of fungal pathogenicity.</title>
        <authorList>
            <person name="Shang Y."/>
            <person name="Xiao G."/>
            <person name="Zheng P."/>
            <person name="Cen K."/>
            <person name="Zhan S."/>
            <person name="Wang C."/>
        </authorList>
    </citation>
    <scope>NUCLEOTIDE SEQUENCE [LARGE SCALE GENOMIC DNA]</scope>
    <source>
        <strain evidence="3 4">RCEF 2490</strain>
    </source>
</reference>
<accession>A0A168E2T7</accession>
<evidence type="ECO:0000256" key="1">
    <source>
        <dbReference type="SAM" id="Phobius"/>
    </source>
</evidence>
<comment type="caution">
    <text evidence="3">The sequence shown here is derived from an EMBL/GenBank/DDBJ whole genome shotgun (WGS) entry which is preliminary data.</text>
</comment>
<dbReference type="EMBL" id="AZGY01000005">
    <property type="protein sequence ID" value="KZZ98358.1"/>
    <property type="molecule type" value="Genomic_DNA"/>
</dbReference>
<dbReference type="OrthoDB" id="5399817at2759"/>
<feature type="chain" id="PRO_5007896424" description="Integral membrane protein" evidence="2">
    <location>
        <begin position="21"/>
        <end position="120"/>
    </location>
</feature>
<dbReference type="STRING" id="1081109.A0A168E2T7"/>
<evidence type="ECO:0008006" key="5">
    <source>
        <dbReference type="Google" id="ProtNLM"/>
    </source>
</evidence>
<feature type="transmembrane region" description="Helical" evidence="1">
    <location>
        <begin position="101"/>
        <end position="119"/>
    </location>
</feature>
<proteinExistence type="predicted"/>
<dbReference type="AlphaFoldDB" id="A0A168E2T7"/>
<evidence type="ECO:0000313" key="3">
    <source>
        <dbReference type="EMBL" id="KZZ98358.1"/>
    </source>
</evidence>
<protein>
    <recommendedName>
        <fullName evidence="5">Integral membrane protein</fullName>
    </recommendedName>
</protein>
<keyword evidence="2" id="KW-0732">Signal</keyword>
<sequence>MTKSLQVTAASWALISVAHAAAAKDWQSNAKFQTLSRVSRSCARIGWYQGSGFMFISALLNYAWSRNPALLLDPVHKAIAGALVAVMWVSGWRYAKAGVTGNMVAVGAMGALQTYSVFVA</sequence>